<accession>A0AA36B9W3</accession>
<evidence type="ECO:0000313" key="1">
    <source>
        <dbReference type="EMBL" id="CAI9729422.1"/>
    </source>
</evidence>
<dbReference type="AlphaFoldDB" id="A0AA36B9W3"/>
<proteinExistence type="predicted"/>
<organism evidence="1 2">
    <name type="scientific">Octopus vulgaris</name>
    <name type="common">Common octopus</name>
    <dbReference type="NCBI Taxonomy" id="6645"/>
    <lineage>
        <taxon>Eukaryota</taxon>
        <taxon>Metazoa</taxon>
        <taxon>Spiralia</taxon>
        <taxon>Lophotrochozoa</taxon>
        <taxon>Mollusca</taxon>
        <taxon>Cephalopoda</taxon>
        <taxon>Coleoidea</taxon>
        <taxon>Octopodiformes</taxon>
        <taxon>Octopoda</taxon>
        <taxon>Incirrata</taxon>
        <taxon>Octopodidae</taxon>
        <taxon>Octopus</taxon>
    </lineage>
</organism>
<evidence type="ECO:0000313" key="2">
    <source>
        <dbReference type="Proteomes" id="UP001162480"/>
    </source>
</evidence>
<protein>
    <submittedName>
        <fullName evidence="1">Uncharacterized protein</fullName>
    </submittedName>
</protein>
<reference evidence="1" key="1">
    <citation type="submission" date="2023-08" db="EMBL/GenBank/DDBJ databases">
        <authorList>
            <person name="Alioto T."/>
            <person name="Alioto T."/>
            <person name="Gomez Garrido J."/>
        </authorList>
    </citation>
    <scope>NUCLEOTIDE SEQUENCE</scope>
</reference>
<name>A0AA36B9W3_OCTVU</name>
<dbReference type="EMBL" id="OX597823">
    <property type="protein sequence ID" value="CAI9729422.1"/>
    <property type="molecule type" value="Genomic_DNA"/>
</dbReference>
<keyword evidence="2" id="KW-1185">Reference proteome</keyword>
<sequence>MKLARKQHKQYHPLIRVFTVVWKNNIKTMDELGENLLSPKMMIDQKRDIGEKLRDVCDKSEFEFKRNVFRCY</sequence>
<dbReference type="Proteomes" id="UP001162480">
    <property type="component" value="Chromosome 10"/>
</dbReference>
<gene>
    <name evidence="1" type="ORF">OCTVUL_1B010326</name>
</gene>